<feature type="coiled-coil region" evidence="1">
    <location>
        <begin position="257"/>
        <end position="284"/>
    </location>
</feature>
<name>A0A3Q4HXP1_NEOBR</name>
<dbReference type="GO" id="GO:0097225">
    <property type="term" value="C:sperm midpiece"/>
    <property type="evidence" value="ECO:0007669"/>
    <property type="project" value="TreeGrafter"/>
</dbReference>
<proteinExistence type="predicted"/>
<dbReference type="Gene3D" id="1.10.418.10">
    <property type="entry name" value="Calponin-like domain"/>
    <property type="match status" value="1"/>
</dbReference>
<dbReference type="PANTHER" id="PTHR14919">
    <property type="entry name" value="KPL2-RELATED"/>
    <property type="match status" value="1"/>
</dbReference>
<dbReference type="InterPro" id="IPR010441">
    <property type="entry name" value="CH_2"/>
</dbReference>
<feature type="domain" description="Calponin-homology (CH)" evidence="3">
    <location>
        <begin position="1"/>
        <end position="105"/>
    </location>
</feature>
<dbReference type="InterPro" id="IPR052634">
    <property type="entry name" value="Sperm_flagellar-bone_growth"/>
</dbReference>
<dbReference type="AlphaFoldDB" id="A0A3Q4HXP1"/>
<dbReference type="Proteomes" id="UP000261580">
    <property type="component" value="Unassembled WGS sequence"/>
</dbReference>
<sequence length="988" mass="114983">MSDILCRWLNQELQLSKAVEPKTIAKDFASGYLMGEVLHKYQLQNDFNMFMKKDTSVSKLNNFTRLEPTLQLLGISFDINTAQDLIQEKQGAATRLLYQLYVSLEKNRKAEISGTMMEIMQPAGCASLHKKEHQIYSDRLRQVVKRDTELKLQKISQHYEEKFQQFVVTPPIEQKRQVRVQDEKRLKNIDKVGQSPIDFSLGSSSQGRDLLGRGNKVMLQSSNRYIQEIRKRLEENAIACKEREKRQDRFLVEQLKVHEAQEEARREEQLVKRLTRQTQQEQRLATQLLQIRMQKEVIRENRLFREQQYQQRRERDFQEALDREAAVAQQAKLDRAEEIKKELEFCNRIAVERAQRKYKKHFENCRGILEQIMDLATKVGEYRLLNGNRIPEKLMREWKELLFSGLPLYEPIKDRQPGFGFREPLDTIELQKQEILNNQDYDEYTNMVGEWGWPEEAVEVKLPVTNNDILGYIVQQLRNVVDPPITEPSSSLFPHFILKACVLGKFCSGKTTCLSKIAEAHGIYVLSTDTLIEEALNAHKNGEKLPSQSGWILDGFPFDIAQAHLLEKALGGAVSLEREVVNSRKNPAKDPNPPKTPPPPAPVLDLVLLLDIPDEHAISPCRQECVSAFQDTWPKLEKWFGEKQNILVRVDADVDVQELYSRVESILHQAILKTQGGAPKNSPKSKSFCPQSSVQLHVNEPLPPEIPEYLCSYWDTLCDSYVDGVKTVMQELRLQRSVINHHLFNIREHYKHYLGRPDLKQELVSQWQKNFNSIPDDMREDEDTKEELHLRLDELRERLWDITDKRKEQDEQERASLMSDGWLEEHIVVLVNHHSILTQVEFNRFQETLCILRVYYLSMCGQMLPKPLSIFFYVPLMENTENKDQDERLQNISASCCSVILCRFCKQCYCLFCSQLMEIVSSLTDSYELVDWRRFLLSAALPWPFPLLSQLLDVLQQFKAADTSDTGYINEENYLKVSPFVALLTVTF</sequence>
<dbReference type="InterPro" id="IPR054517">
    <property type="entry name" value="SPEF2_D5"/>
</dbReference>
<dbReference type="GeneTree" id="ENSGT00390000008160"/>
<feature type="region of interest" description="Disordered" evidence="2">
    <location>
        <begin position="581"/>
        <end position="600"/>
    </location>
</feature>
<evidence type="ECO:0000313" key="5">
    <source>
        <dbReference type="Proteomes" id="UP000261580"/>
    </source>
</evidence>
<dbReference type="Ensembl" id="ENSNBRT00000023094.1">
    <property type="protein sequence ID" value="ENSNBRP00000022502.1"/>
    <property type="gene ID" value="ENSNBRG00000017118.1"/>
</dbReference>
<dbReference type="PANTHER" id="PTHR14919:SF0">
    <property type="entry name" value="SPERM FLAGELLAR PROTEIN 2"/>
    <property type="match status" value="1"/>
</dbReference>
<dbReference type="SUPFAM" id="SSF52540">
    <property type="entry name" value="P-loop containing nucleoside triphosphate hydrolases"/>
    <property type="match status" value="1"/>
</dbReference>
<dbReference type="Bgee" id="ENSNBRG00000017118">
    <property type="expression patterns" value="Expressed in testis and 1 other cell type or tissue"/>
</dbReference>
<dbReference type="Pfam" id="PF24082">
    <property type="entry name" value="SPEF2_C"/>
    <property type="match status" value="1"/>
</dbReference>
<keyword evidence="1" id="KW-0175">Coiled coil</keyword>
<evidence type="ECO:0000259" key="3">
    <source>
        <dbReference type="PROSITE" id="PS50021"/>
    </source>
</evidence>
<evidence type="ECO:0000256" key="2">
    <source>
        <dbReference type="SAM" id="MobiDB-lite"/>
    </source>
</evidence>
<evidence type="ECO:0000313" key="4">
    <source>
        <dbReference type="Ensembl" id="ENSNBRP00000022502.1"/>
    </source>
</evidence>
<dbReference type="InterPro" id="IPR001715">
    <property type="entry name" value="CH_dom"/>
</dbReference>
<dbReference type="InterPro" id="IPR027417">
    <property type="entry name" value="P-loop_NTPase"/>
</dbReference>
<dbReference type="Pfam" id="PF22946">
    <property type="entry name" value="SPEF2_D5"/>
    <property type="match status" value="1"/>
</dbReference>
<protein>
    <submittedName>
        <fullName evidence="4">Sperm flagellar 2</fullName>
    </submittedName>
</protein>
<dbReference type="InterPro" id="IPR036872">
    <property type="entry name" value="CH_dom_sf"/>
</dbReference>
<dbReference type="PROSITE" id="PS50021">
    <property type="entry name" value="CH"/>
    <property type="match status" value="1"/>
</dbReference>
<feature type="coiled-coil region" evidence="1">
    <location>
        <begin position="778"/>
        <end position="812"/>
    </location>
</feature>
<dbReference type="InterPro" id="IPR056199">
    <property type="entry name" value="SPEF2_C"/>
</dbReference>
<dbReference type="GO" id="GO:0002177">
    <property type="term" value="C:manchette"/>
    <property type="evidence" value="ECO:0007669"/>
    <property type="project" value="TreeGrafter"/>
</dbReference>
<feature type="compositionally biased region" description="Pro residues" evidence="2">
    <location>
        <begin position="590"/>
        <end position="600"/>
    </location>
</feature>
<keyword evidence="5" id="KW-1185">Reference proteome</keyword>
<evidence type="ECO:0000256" key="1">
    <source>
        <dbReference type="SAM" id="Coils"/>
    </source>
</evidence>
<dbReference type="GO" id="GO:0005737">
    <property type="term" value="C:cytoplasm"/>
    <property type="evidence" value="ECO:0007669"/>
    <property type="project" value="UniProtKB-ARBA"/>
</dbReference>
<dbReference type="Gene3D" id="3.40.50.300">
    <property type="entry name" value="P-loop containing nucleotide triphosphate hydrolases"/>
    <property type="match status" value="2"/>
</dbReference>
<accession>A0A3Q4HXP1</accession>
<reference evidence="4" key="1">
    <citation type="submission" date="2025-08" db="UniProtKB">
        <authorList>
            <consortium name="Ensembl"/>
        </authorList>
    </citation>
    <scope>IDENTIFICATION</scope>
</reference>
<dbReference type="Pfam" id="PF06294">
    <property type="entry name" value="CH_2"/>
    <property type="match status" value="1"/>
</dbReference>
<reference evidence="4" key="2">
    <citation type="submission" date="2025-09" db="UniProtKB">
        <authorList>
            <consortium name="Ensembl"/>
        </authorList>
    </citation>
    <scope>IDENTIFICATION</scope>
</reference>
<organism evidence="4 5">
    <name type="scientific">Neolamprologus brichardi</name>
    <name type="common">Fairy cichlid</name>
    <name type="synonym">Lamprologus brichardi</name>
    <dbReference type="NCBI Taxonomy" id="32507"/>
    <lineage>
        <taxon>Eukaryota</taxon>
        <taxon>Metazoa</taxon>
        <taxon>Chordata</taxon>
        <taxon>Craniata</taxon>
        <taxon>Vertebrata</taxon>
        <taxon>Euteleostomi</taxon>
        <taxon>Actinopterygii</taxon>
        <taxon>Neopterygii</taxon>
        <taxon>Teleostei</taxon>
        <taxon>Neoteleostei</taxon>
        <taxon>Acanthomorphata</taxon>
        <taxon>Ovalentaria</taxon>
        <taxon>Cichlomorphae</taxon>
        <taxon>Cichliformes</taxon>
        <taxon>Cichlidae</taxon>
        <taxon>African cichlids</taxon>
        <taxon>Pseudocrenilabrinae</taxon>
        <taxon>Lamprologini</taxon>
        <taxon>Neolamprologus</taxon>
    </lineage>
</organism>
<dbReference type="GO" id="GO:0007288">
    <property type="term" value="P:sperm axoneme assembly"/>
    <property type="evidence" value="ECO:0007669"/>
    <property type="project" value="TreeGrafter"/>
</dbReference>